<evidence type="ECO:0000313" key="1">
    <source>
        <dbReference type="EMBL" id="RNA13005.1"/>
    </source>
</evidence>
<sequence>MHHNSLYLNVNIIMKRIIFCWDNLGILGTRLKLYTHTYLDKTYNFKRSQKNRQNKKKEEVNQTNERVLTTNTDCVHVTNINLFGRELIGRQVIVLSVQTQLLGIVGAPAVRLSTFVNSIRHVRIRRNVHNVLELVDFDGQFDVGVNFAQAQRAVAMRAHRVHKAQRVQEKSVMHAAYYFNQRSLELEPGEHVRLVAVLAVLYAQLIFWVLSVMWPGNSIYVTSESESEDENQEELDLRENIRRSRSIQRLVR</sequence>
<proteinExistence type="predicted"/>
<organism evidence="1 2">
    <name type="scientific">Brachionus plicatilis</name>
    <name type="common">Marine rotifer</name>
    <name type="synonym">Brachionus muelleri</name>
    <dbReference type="NCBI Taxonomy" id="10195"/>
    <lineage>
        <taxon>Eukaryota</taxon>
        <taxon>Metazoa</taxon>
        <taxon>Spiralia</taxon>
        <taxon>Gnathifera</taxon>
        <taxon>Rotifera</taxon>
        <taxon>Eurotatoria</taxon>
        <taxon>Monogononta</taxon>
        <taxon>Pseudotrocha</taxon>
        <taxon>Ploima</taxon>
        <taxon>Brachionidae</taxon>
        <taxon>Brachionus</taxon>
    </lineage>
</organism>
<dbReference type="EMBL" id="REGN01005531">
    <property type="protein sequence ID" value="RNA13005.1"/>
    <property type="molecule type" value="Genomic_DNA"/>
</dbReference>
<gene>
    <name evidence="1" type="ORF">BpHYR1_033670</name>
</gene>
<comment type="caution">
    <text evidence="1">The sequence shown here is derived from an EMBL/GenBank/DDBJ whole genome shotgun (WGS) entry which is preliminary data.</text>
</comment>
<accession>A0A3M7QPU1</accession>
<evidence type="ECO:0000313" key="2">
    <source>
        <dbReference type="Proteomes" id="UP000276133"/>
    </source>
</evidence>
<name>A0A3M7QPU1_BRAPC</name>
<reference evidence="1 2" key="1">
    <citation type="journal article" date="2018" name="Sci. Rep.">
        <title>Genomic signatures of local adaptation to the degree of environmental predictability in rotifers.</title>
        <authorList>
            <person name="Franch-Gras L."/>
            <person name="Hahn C."/>
            <person name="Garcia-Roger E.M."/>
            <person name="Carmona M.J."/>
            <person name="Serra M."/>
            <person name="Gomez A."/>
        </authorList>
    </citation>
    <scope>NUCLEOTIDE SEQUENCE [LARGE SCALE GENOMIC DNA]</scope>
    <source>
        <strain evidence="1">HYR1</strain>
    </source>
</reference>
<protein>
    <submittedName>
        <fullName evidence="1">Uncharacterized protein</fullName>
    </submittedName>
</protein>
<dbReference type="Proteomes" id="UP000276133">
    <property type="component" value="Unassembled WGS sequence"/>
</dbReference>
<keyword evidence="2" id="KW-1185">Reference proteome</keyword>
<dbReference type="AlphaFoldDB" id="A0A3M7QPU1"/>